<evidence type="ECO:0000256" key="4">
    <source>
        <dbReference type="ARBA" id="ARBA00022617"/>
    </source>
</evidence>
<dbReference type="RefSeq" id="XP_025410672.1">
    <property type="nucleotide sequence ID" value="XM_025554887.1"/>
</dbReference>
<gene>
    <name evidence="10" type="primary">Pxd_19</name>
    <name evidence="12" type="synonym">LOC112683730</name>
    <name evidence="10" type="ORF">g.136096</name>
</gene>
<reference evidence="10" key="1">
    <citation type="submission" date="2018-04" db="EMBL/GenBank/DDBJ databases">
        <title>Transcriptome assembly of Sipha flava.</title>
        <authorList>
            <person name="Scully E.D."/>
            <person name="Geib S.M."/>
            <person name="Palmer N.A."/>
            <person name="Koch K."/>
            <person name="Bradshaw J."/>
            <person name="Heng-Moss T."/>
            <person name="Sarath G."/>
        </authorList>
    </citation>
    <scope>NUCLEOTIDE SEQUENCE</scope>
</reference>
<name>A0A2S2QGJ5_9HEMI</name>
<evidence type="ECO:0000256" key="6">
    <source>
        <dbReference type="ARBA" id="ARBA00023004"/>
    </source>
</evidence>
<evidence type="ECO:0000256" key="2">
    <source>
        <dbReference type="ARBA" id="ARBA00022525"/>
    </source>
</evidence>
<keyword evidence="2" id="KW-0964">Secreted</keyword>
<evidence type="ECO:0000256" key="9">
    <source>
        <dbReference type="SAM" id="Phobius"/>
    </source>
</evidence>
<keyword evidence="9" id="KW-0472">Membrane</keyword>
<keyword evidence="6 8" id="KW-0408">Iron</keyword>
<proteinExistence type="predicted"/>
<keyword evidence="9" id="KW-1133">Transmembrane helix</keyword>
<dbReference type="GO" id="GO:0004601">
    <property type="term" value="F:peroxidase activity"/>
    <property type="evidence" value="ECO:0007669"/>
    <property type="project" value="UniProtKB-KW"/>
</dbReference>
<evidence type="ECO:0000313" key="11">
    <source>
        <dbReference type="Proteomes" id="UP000694846"/>
    </source>
</evidence>
<keyword evidence="8" id="KW-0479">Metal-binding</keyword>
<dbReference type="GO" id="GO:0022412">
    <property type="term" value="P:cellular process involved in reproduction in multicellular organism"/>
    <property type="evidence" value="ECO:0007669"/>
    <property type="project" value="UniProtKB-ARBA"/>
</dbReference>
<dbReference type="PANTHER" id="PTHR11475">
    <property type="entry name" value="OXIDASE/PEROXIDASE"/>
    <property type="match status" value="1"/>
</dbReference>
<dbReference type="InterPro" id="IPR019791">
    <property type="entry name" value="Haem_peroxidase_animal"/>
</dbReference>
<accession>A0A2S2QGJ5</accession>
<evidence type="ECO:0000256" key="8">
    <source>
        <dbReference type="PIRSR" id="PIRSR619791-2"/>
    </source>
</evidence>
<evidence type="ECO:0000256" key="3">
    <source>
        <dbReference type="ARBA" id="ARBA00022559"/>
    </source>
</evidence>
<dbReference type="InterPro" id="IPR037120">
    <property type="entry name" value="Haem_peroxidase_sf_animal"/>
</dbReference>
<dbReference type="AlphaFoldDB" id="A0A2S2QGJ5"/>
<comment type="subcellular location">
    <subcellularLocation>
        <location evidence="1">Secreted</location>
    </subcellularLocation>
</comment>
<dbReference type="Proteomes" id="UP000694846">
    <property type="component" value="Unplaced"/>
</dbReference>
<dbReference type="GO" id="GO:0006979">
    <property type="term" value="P:response to oxidative stress"/>
    <property type="evidence" value="ECO:0007669"/>
    <property type="project" value="InterPro"/>
</dbReference>
<organism evidence="10">
    <name type="scientific">Sipha flava</name>
    <name type="common">yellow sugarcane aphid</name>
    <dbReference type="NCBI Taxonomy" id="143950"/>
    <lineage>
        <taxon>Eukaryota</taxon>
        <taxon>Metazoa</taxon>
        <taxon>Ecdysozoa</taxon>
        <taxon>Arthropoda</taxon>
        <taxon>Hexapoda</taxon>
        <taxon>Insecta</taxon>
        <taxon>Pterygota</taxon>
        <taxon>Neoptera</taxon>
        <taxon>Paraneoptera</taxon>
        <taxon>Hemiptera</taxon>
        <taxon>Sternorrhyncha</taxon>
        <taxon>Aphidomorpha</taxon>
        <taxon>Aphidoidea</taxon>
        <taxon>Aphididae</taxon>
        <taxon>Sipha</taxon>
    </lineage>
</organism>
<keyword evidence="5" id="KW-0732">Signal</keyword>
<dbReference type="FunFam" id="1.10.640.10:FF:000003">
    <property type="entry name" value="chorion peroxidase"/>
    <property type="match status" value="1"/>
</dbReference>
<dbReference type="PRINTS" id="PR00457">
    <property type="entry name" value="ANPEROXIDASE"/>
</dbReference>
<keyword evidence="11" id="KW-1185">Reference proteome</keyword>
<dbReference type="InterPro" id="IPR010255">
    <property type="entry name" value="Haem_peroxidase_sf"/>
</dbReference>
<dbReference type="EMBL" id="GGMS01007610">
    <property type="protein sequence ID" value="MBY76813.1"/>
    <property type="molecule type" value="Transcribed_RNA"/>
</dbReference>
<evidence type="ECO:0000256" key="5">
    <source>
        <dbReference type="ARBA" id="ARBA00022729"/>
    </source>
</evidence>
<dbReference type="PROSITE" id="PS50292">
    <property type="entry name" value="PEROXIDASE_3"/>
    <property type="match status" value="1"/>
</dbReference>
<dbReference type="Pfam" id="PF03098">
    <property type="entry name" value="An_peroxidase"/>
    <property type="match status" value="1"/>
</dbReference>
<sequence length="688" mass="77671">MVKIFKKVDNSSKSETEPLLNNKKIVQPFCKKTWFILSTLVLVIIVATAVIIVISSLQPKDNPPNAGSPDRDTYNNVASGSKLSPVSIGTKQQQIRLTSVATTNGDYFKKCAPIVVCNAGDKYRSYNGSCNNLQNPSWGAALTPFYRLADAEFSDGNYTLRVQLDGKPLPSARLVGLKLFYMRDVRYSDHNNNELLVPWGQFLTHDISYYPDDIRNATTPAHLDHCFEKDKSKIPSECKAAILIPKDDPVYGPYNVSLFKFVRSATSVNFSCPLTPRTILNRNTQYIDASHVYGSDKKTADNLRTFKNGRLKSQILKNEEYCPQNPNSEFKNGPLGPSKVQFAAGDVNVNQNLAIALFQNLFLRYHNHLADEMQKVNPSWSDERVYQEIRRIMGAIIQVITYNQFLPIILGDDYMKEYGLTGPTTYDPSINSALAQEMTSGAFRAVHNIIPAKFNFMATNYSIVDEVEPSRVLLKPDLLIGNFDHMLRGFLETPGRAPQPSYNNLITNVVFKIPNLDGYSGFDLMSYDIQRGRDNGLPPYNKIRQICGLKKAIVFDDLSDLISLEDIATLKTLYSTVHDIDYLIGALLEKPRNGSMVGPSTACIIGDSFYRFKSGDRFFYNILGQPGSFTPEQIKSLEKITLSHVLCLSSNLDHIQKETFRYVDHKWMSNIKRSCRSYKLDLYPWKEN</sequence>
<keyword evidence="3 10" id="KW-0575">Peroxidase</keyword>
<evidence type="ECO:0000313" key="12">
    <source>
        <dbReference type="RefSeq" id="XP_025410672.1"/>
    </source>
</evidence>
<dbReference type="CDD" id="cd09823">
    <property type="entry name" value="peroxinectin_like"/>
    <property type="match status" value="1"/>
</dbReference>
<evidence type="ECO:0000256" key="7">
    <source>
        <dbReference type="ARBA" id="ARBA00023180"/>
    </source>
</evidence>
<reference evidence="12" key="2">
    <citation type="submission" date="2025-04" db="UniProtKB">
        <authorList>
            <consortium name="RefSeq"/>
        </authorList>
    </citation>
    <scope>IDENTIFICATION</scope>
    <source>
        <tissue evidence="12">Whole body</tissue>
    </source>
</reference>
<feature type="binding site" description="axial binding residue" evidence="8">
    <location>
        <position position="447"/>
    </location>
    <ligand>
        <name>heme b</name>
        <dbReference type="ChEBI" id="CHEBI:60344"/>
    </ligand>
    <ligandPart>
        <name>Fe</name>
        <dbReference type="ChEBI" id="CHEBI:18248"/>
    </ligandPart>
</feature>
<dbReference type="PANTHER" id="PTHR11475:SF4">
    <property type="entry name" value="CHORION PEROXIDASE"/>
    <property type="match status" value="1"/>
</dbReference>
<keyword evidence="4 8" id="KW-0349">Heme</keyword>
<protein>
    <submittedName>
        <fullName evidence="10 12">Peroxidase</fullName>
    </submittedName>
</protein>
<keyword evidence="3 10" id="KW-0560">Oxidoreductase</keyword>
<dbReference type="GO" id="GO:0005576">
    <property type="term" value="C:extracellular region"/>
    <property type="evidence" value="ECO:0007669"/>
    <property type="project" value="UniProtKB-SubCell"/>
</dbReference>
<dbReference type="OrthoDB" id="823504at2759"/>
<evidence type="ECO:0000313" key="10">
    <source>
        <dbReference type="EMBL" id="MBY76813.1"/>
    </source>
</evidence>
<dbReference type="GO" id="GO:0020037">
    <property type="term" value="F:heme binding"/>
    <property type="evidence" value="ECO:0007669"/>
    <property type="project" value="InterPro"/>
</dbReference>
<dbReference type="SUPFAM" id="SSF48113">
    <property type="entry name" value="Heme-dependent peroxidases"/>
    <property type="match status" value="1"/>
</dbReference>
<dbReference type="GO" id="GO:0046872">
    <property type="term" value="F:metal ion binding"/>
    <property type="evidence" value="ECO:0007669"/>
    <property type="project" value="UniProtKB-KW"/>
</dbReference>
<feature type="transmembrane region" description="Helical" evidence="9">
    <location>
        <begin position="33"/>
        <end position="54"/>
    </location>
</feature>
<keyword evidence="7" id="KW-0325">Glycoprotein</keyword>
<dbReference type="Gene3D" id="1.10.640.10">
    <property type="entry name" value="Haem peroxidase domain superfamily, animal type"/>
    <property type="match status" value="1"/>
</dbReference>
<evidence type="ECO:0000256" key="1">
    <source>
        <dbReference type="ARBA" id="ARBA00004613"/>
    </source>
</evidence>
<keyword evidence="9" id="KW-0812">Transmembrane</keyword>